<feature type="domain" description="RRM" evidence="2">
    <location>
        <begin position="1"/>
        <end position="79"/>
    </location>
</feature>
<evidence type="ECO:0000259" key="2">
    <source>
        <dbReference type="PROSITE" id="PS50102"/>
    </source>
</evidence>
<keyword evidence="1" id="KW-0694">RNA-binding</keyword>
<dbReference type="Gene3D" id="3.30.70.330">
    <property type="match status" value="1"/>
</dbReference>
<dbReference type="PANTHER" id="PTHR10352">
    <property type="entry name" value="EUKARYOTIC TRANSLATION INITIATION FACTOR 3 SUBUNIT G"/>
    <property type="match status" value="1"/>
</dbReference>
<dbReference type="STRING" id="1121884.SAMN02745131_01714"/>
<gene>
    <name evidence="3" type="ORF">SAMN02745131_01714</name>
</gene>
<proteinExistence type="predicted"/>
<evidence type="ECO:0000313" key="4">
    <source>
        <dbReference type="Proteomes" id="UP000184048"/>
    </source>
</evidence>
<dbReference type="PROSITE" id="PS50102">
    <property type="entry name" value="RRM"/>
    <property type="match status" value="1"/>
</dbReference>
<sequence>MVIYISNLGKKVTVDSLELLFATHGNVSSTELLINKTSGGHNGEALVEMTHGHEAQHAIYKLNGSIIDGHILAVTTINPISMVDRLKNKLGNYEY</sequence>
<dbReference type="GO" id="GO:0003723">
    <property type="term" value="F:RNA binding"/>
    <property type="evidence" value="ECO:0007669"/>
    <property type="project" value="UniProtKB-KW"/>
</dbReference>
<dbReference type="SMART" id="SM00360">
    <property type="entry name" value="RRM"/>
    <property type="match status" value="1"/>
</dbReference>
<reference evidence="3 4" key="1">
    <citation type="submission" date="2016-11" db="EMBL/GenBank/DDBJ databases">
        <authorList>
            <person name="Jaros S."/>
            <person name="Januszkiewicz K."/>
            <person name="Wedrychowicz H."/>
        </authorList>
    </citation>
    <scope>NUCLEOTIDE SEQUENCE [LARGE SCALE GENOMIC DNA]</scope>
    <source>
        <strain evidence="3 4">DSM 18119</strain>
    </source>
</reference>
<dbReference type="CDD" id="cd00590">
    <property type="entry name" value="RRM_SF"/>
    <property type="match status" value="1"/>
</dbReference>
<dbReference type="AlphaFoldDB" id="A0A1M4YGM3"/>
<evidence type="ECO:0000256" key="1">
    <source>
        <dbReference type="ARBA" id="ARBA00022884"/>
    </source>
</evidence>
<dbReference type="InterPro" id="IPR000504">
    <property type="entry name" value="RRM_dom"/>
</dbReference>
<name>A0A1M4YGM3_9BACT</name>
<evidence type="ECO:0000313" key="3">
    <source>
        <dbReference type="EMBL" id="SHF04839.1"/>
    </source>
</evidence>
<dbReference type="OrthoDB" id="514755at2"/>
<dbReference type="SUPFAM" id="SSF54928">
    <property type="entry name" value="RNA-binding domain, RBD"/>
    <property type="match status" value="1"/>
</dbReference>
<dbReference type="InterPro" id="IPR012677">
    <property type="entry name" value="Nucleotide-bd_a/b_plait_sf"/>
</dbReference>
<protein>
    <submittedName>
        <fullName evidence="3">RNA recognition motif. (A.k.a. RRM, RBD, or RNP domain)</fullName>
    </submittedName>
</protein>
<dbReference type="Proteomes" id="UP000184048">
    <property type="component" value="Unassembled WGS sequence"/>
</dbReference>
<dbReference type="EMBL" id="FQUU01000005">
    <property type="protein sequence ID" value="SHF04839.1"/>
    <property type="molecule type" value="Genomic_DNA"/>
</dbReference>
<dbReference type="InterPro" id="IPR035979">
    <property type="entry name" value="RBD_domain_sf"/>
</dbReference>
<dbReference type="Pfam" id="PF00076">
    <property type="entry name" value="RRM_1"/>
    <property type="match status" value="1"/>
</dbReference>
<organism evidence="3 4">
    <name type="scientific">Flavisolibacter ginsengisoli DSM 18119</name>
    <dbReference type="NCBI Taxonomy" id="1121884"/>
    <lineage>
        <taxon>Bacteria</taxon>
        <taxon>Pseudomonadati</taxon>
        <taxon>Bacteroidota</taxon>
        <taxon>Chitinophagia</taxon>
        <taxon>Chitinophagales</taxon>
        <taxon>Chitinophagaceae</taxon>
        <taxon>Flavisolibacter</taxon>
    </lineage>
</organism>
<keyword evidence="4" id="KW-1185">Reference proteome</keyword>
<accession>A0A1M4YGM3</accession>